<dbReference type="PANTHER" id="PTHR22840">
    <property type="entry name" value="WD REPEAT-CONTAINING PROTEIN 36"/>
    <property type="match status" value="1"/>
</dbReference>
<dbReference type="InterPro" id="IPR007319">
    <property type="entry name" value="WDR36/Utp21_C"/>
</dbReference>
<reference evidence="7" key="1">
    <citation type="submission" date="2016-03" db="EMBL/GenBank/DDBJ databases">
        <authorList>
            <person name="Devillers Hugo."/>
        </authorList>
    </citation>
    <scope>NUCLEOTIDE SEQUENCE [LARGE SCALE GENOMIC DNA]</scope>
</reference>
<feature type="domain" description="WDR36/Utp21 N-terminal" evidence="5">
    <location>
        <begin position="52"/>
        <end position="325"/>
    </location>
</feature>
<evidence type="ECO:0000256" key="2">
    <source>
        <dbReference type="ARBA" id="ARBA00022737"/>
    </source>
</evidence>
<name>A0A1G4KJT3_9SACH</name>
<dbReference type="GO" id="GO:0034388">
    <property type="term" value="C:Pwp2p-containing subcomplex of 90S preribosome"/>
    <property type="evidence" value="ECO:0007669"/>
    <property type="project" value="TreeGrafter"/>
</dbReference>
<dbReference type="InterPro" id="IPR015943">
    <property type="entry name" value="WD40/YVTN_repeat-like_dom_sf"/>
</dbReference>
<dbReference type="InterPro" id="IPR036322">
    <property type="entry name" value="WD40_repeat_dom_sf"/>
</dbReference>
<dbReference type="PROSITE" id="PS00678">
    <property type="entry name" value="WD_REPEATS_1"/>
    <property type="match status" value="1"/>
</dbReference>
<dbReference type="GO" id="GO:0006364">
    <property type="term" value="P:rRNA processing"/>
    <property type="evidence" value="ECO:0007669"/>
    <property type="project" value="InterPro"/>
</dbReference>
<protein>
    <submittedName>
        <fullName evidence="6">LANO_0G11760g1_1</fullName>
    </submittedName>
</protein>
<dbReference type="EMBL" id="LT598453">
    <property type="protein sequence ID" value="SCV04690.1"/>
    <property type="molecule type" value="Genomic_DNA"/>
</dbReference>
<dbReference type="GO" id="GO:0032040">
    <property type="term" value="C:small-subunit processome"/>
    <property type="evidence" value="ECO:0007669"/>
    <property type="project" value="InterPro"/>
</dbReference>
<feature type="domain" description="WDR36/Utp21 C-terminal" evidence="4">
    <location>
        <begin position="714"/>
        <end position="935"/>
    </location>
</feature>
<gene>
    <name evidence="6" type="ORF">LANO_0G11760G</name>
</gene>
<dbReference type="AlphaFoldDB" id="A0A1G4KJT3"/>
<dbReference type="PROSITE" id="PS50294">
    <property type="entry name" value="WD_REPEATS_REGION"/>
    <property type="match status" value="1"/>
</dbReference>
<evidence type="ECO:0000259" key="5">
    <source>
        <dbReference type="Pfam" id="PF25171"/>
    </source>
</evidence>
<keyword evidence="7" id="KW-1185">Reference proteome</keyword>
<dbReference type="Pfam" id="PF04192">
    <property type="entry name" value="Utp21"/>
    <property type="match status" value="1"/>
</dbReference>
<dbReference type="PANTHER" id="PTHR22840:SF12">
    <property type="entry name" value="WD REPEAT-CONTAINING PROTEIN 36"/>
    <property type="match status" value="1"/>
</dbReference>
<dbReference type="OrthoDB" id="10250769at2759"/>
<keyword evidence="2" id="KW-0677">Repeat</keyword>
<dbReference type="SUPFAM" id="SSF50978">
    <property type="entry name" value="WD40 repeat-like"/>
    <property type="match status" value="3"/>
</dbReference>
<dbReference type="InterPro" id="IPR059157">
    <property type="entry name" value="WDR36-Utp21_N"/>
</dbReference>
<dbReference type="Proteomes" id="UP000189911">
    <property type="component" value="Chromosome G"/>
</dbReference>
<evidence type="ECO:0000259" key="4">
    <source>
        <dbReference type="Pfam" id="PF04192"/>
    </source>
</evidence>
<organism evidence="6 7">
    <name type="scientific">Lachancea nothofagi CBS 11611</name>
    <dbReference type="NCBI Taxonomy" id="1266666"/>
    <lineage>
        <taxon>Eukaryota</taxon>
        <taxon>Fungi</taxon>
        <taxon>Dikarya</taxon>
        <taxon>Ascomycota</taxon>
        <taxon>Saccharomycotina</taxon>
        <taxon>Saccharomycetes</taxon>
        <taxon>Saccharomycetales</taxon>
        <taxon>Saccharomycetaceae</taxon>
        <taxon>Lachancea</taxon>
    </lineage>
</organism>
<dbReference type="Pfam" id="PF25171">
    <property type="entry name" value="Beta-prop_WDR36-Utp21_1st"/>
    <property type="match status" value="1"/>
</dbReference>
<dbReference type="CDD" id="cd00200">
    <property type="entry name" value="WD40"/>
    <property type="match status" value="1"/>
</dbReference>
<evidence type="ECO:0000256" key="3">
    <source>
        <dbReference type="PROSITE-ProRule" id="PRU00221"/>
    </source>
</evidence>
<evidence type="ECO:0000313" key="6">
    <source>
        <dbReference type="EMBL" id="SCV04690.1"/>
    </source>
</evidence>
<proteinExistence type="predicted"/>
<dbReference type="FunFam" id="2.130.10.10:FF:000410">
    <property type="entry name" value="U3 small nucleolar RNA-associated protein 21"/>
    <property type="match status" value="1"/>
</dbReference>
<dbReference type="PROSITE" id="PS50082">
    <property type="entry name" value="WD_REPEATS_2"/>
    <property type="match status" value="1"/>
</dbReference>
<dbReference type="Pfam" id="PF25168">
    <property type="entry name" value="Beta-prop_WDR36-Utp21_2nd"/>
    <property type="match status" value="1"/>
</dbReference>
<dbReference type="InterPro" id="IPR019775">
    <property type="entry name" value="WD40_repeat_CS"/>
</dbReference>
<evidence type="ECO:0000313" key="7">
    <source>
        <dbReference type="Proteomes" id="UP000189911"/>
    </source>
</evidence>
<feature type="repeat" description="WD" evidence="3">
    <location>
        <begin position="581"/>
        <end position="622"/>
    </location>
</feature>
<accession>A0A1G4KJT3</accession>
<dbReference type="SMART" id="SM00320">
    <property type="entry name" value="WD40"/>
    <property type="match status" value="10"/>
</dbReference>
<sequence length="938" mass="103786">MTETYKKRKFVANGDSAPKVSRSKVLSPFRIVGNVSNGVPFAVGTLGTTFYIVTSVGKSFQIYDANTLHLLFVSEHETDSAITCLATHFQHVFAGFGNKVGIYRRGRLEHFIELPDSDAVVTNICIFGDFLCVSSDRTVYVYKRNPQDKFATIFYTKIAISKLQGSEIVCLIHLPTYLNKVIVVTKSNLLLYNVKSGKLLFTSDEFSDTITTAEAAPALDVLGLGCASGEIILYNVRKARKVRSIKTPVYVSSLSFRTDGSAHLAVGASNGDLIFYDLDRRSRIHVLRNVHGEHFGGISKVSFLNGQPIVVTSGDDNQLKEYVFDPSLSQGDAETVVQPPRFLRSRGGHSQPPTSILFADNQSHFILSASSDRSLWGFSLRKDAQSQELSQRLHKKKDGGRLAGNTLKEKFPEILSMSIENARQGEWENVVTAHKDEHFARTWNLATKRVGRWTLATIDDGLAKSVAISSCGNFGFVGSSNGGIGVYNLESGLPRKKYRLHKKAVTGIAVDGMNRKMVSCGLDGIVGFYDFSKSAFLGKLQLDAPITSMVYHRSSDLFALALDDFSIIVVDAVTQKVVRQLWGHTNRISSFDFSPDGRWIVSTSLDASIRTWDLPTGTCIDGVRLDSVASNIKFSPNGDFVATTHVIGNGISIWTNRAQFKPLPTRQIDEEEFAQISLSSSFGNSGTSVLDGAFESNDTDESEVGDIGHYKSVDQINGDMITLSLGPRNKFKTLLNLDVIRQRSKPVEPPKKPEKAPFFLKLSGEKVGDDAVVREKNEQFNGEDGQAQQEIEKKSTEAEEQIRKHKPIATAFESRFTRLLREGHSKQDYTSFLDELVNLSPASVDMEIRSLNSFEPFEELIWFLEALTEGLRSNKNFELYEAFMSLLLKAHGDVIHANSDNTDLSAALKMWGATHTHDKKIDEIVKFCSSVANFVSSA</sequence>
<dbReference type="Gene3D" id="2.130.10.10">
    <property type="entry name" value="YVTN repeat-like/Quinoprotein amine dehydrogenase"/>
    <property type="match status" value="2"/>
</dbReference>
<keyword evidence="1 3" id="KW-0853">WD repeat</keyword>
<evidence type="ECO:0000256" key="1">
    <source>
        <dbReference type="ARBA" id="ARBA00022574"/>
    </source>
</evidence>
<dbReference type="InterPro" id="IPR001680">
    <property type="entry name" value="WD40_rpt"/>
</dbReference>